<keyword evidence="6 7" id="KW-0472">Membrane</keyword>
<comment type="subcellular location">
    <subcellularLocation>
        <location evidence="1">Cell membrane</location>
        <topology evidence="1">Multi-pass membrane protein</topology>
    </subcellularLocation>
</comment>
<evidence type="ECO:0000256" key="5">
    <source>
        <dbReference type="ARBA" id="ARBA00022989"/>
    </source>
</evidence>
<dbReference type="Gene3D" id="1.20.1720.10">
    <property type="entry name" value="Multidrug resistance protein D"/>
    <property type="match status" value="1"/>
</dbReference>
<evidence type="ECO:0000256" key="6">
    <source>
        <dbReference type="ARBA" id="ARBA00023136"/>
    </source>
</evidence>
<dbReference type="PANTHER" id="PTHR42718">
    <property type="entry name" value="MAJOR FACILITATOR SUPERFAMILY MULTIDRUG TRANSPORTER MFSC"/>
    <property type="match status" value="1"/>
</dbReference>
<dbReference type="PANTHER" id="PTHR42718:SF39">
    <property type="entry name" value="ACTINORHODIN TRANSPORTER-RELATED"/>
    <property type="match status" value="1"/>
</dbReference>
<dbReference type="EMBL" id="CP118246">
    <property type="protein sequence ID" value="WDR02301.1"/>
    <property type="molecule type" value="Genomic_DNA"/>
</dbReference>
<evidence type="ECO:0000256" key="1">
    <source>
        <dbReference type="ARBA" id="ARBA00004651"/>
    </source>
</evidence>
<keyword evidence="2" id="KW-0813">Transport</keyword>
<dbReference type="RefSeq" id="WP_282218706.1">
    <property type="nucleotide sequence ID" value="NZ_CP118246.1"/>
</dbReference>
<feature type="transmembrane region" description="Helical" evidence="7">
    <location>
        <begin position="319"/>
        <end position="336"/>
    </location>
</feature>
<feature type="transmembrane region" description="Helical" evidence="7">
    <location>
        <begin position="20"/>
        <end position="40"/>
    </location>
</feature>
<dbReference type="Gene3D" id="1.20.1250.20">
    <property type="entry name" value="MFS general substrate transporter like domains"/>
    <property type="match status" value="1"/>
</dbReference>
<feature type="transmembrane region" description="Helical" evidence="7">
    <location>
        <begin position="281"/>
        <end position="307"/>
    </location>
</feature>
<keyword evidence="4 7" id="KW-0812">Transmembrane</keyword>
<evidence type="ECO:0000256" key="7">
    <source>
        <dbReference type="SAM" id="Phobius"/>
    </source>
</evidence>
<feature type="transmembrane region" description="Helical" evidence="7">
    <location>
        <begin position="87"/>
        <end position="107"/>
    </location>
</feature>
<keyword evidence="10" id="KW-1185">Reference proteome</keyword>
<sequence length="500" mass="53528">MNAPNFHVPQTVEEADPRRWIALVILLMANFMNLIDITIVNVAIPTMETGLGASDSQIEWVVAGYVLAFALGLLPFGRLGDIIGRKWMFLIGVSGFTFGSALCGLSPTIEWLVAARILQGFAAAVMTPQVMAIVQVTFPPQEKGLAFSFFGLTAGMASVAGPLVGGLLINADLWGLDWRPIFLINIPLGVLAIVAGSFLIPHTPRHPTLKNDYVGIGLFSVAILLLIYPLIEGRTFGWPLWIFGMMVLSFVGMVAFYFWQKRRDARGQAQLLPVSLLENRNFVLGAFMVMVFFSGMPGLFLVLAIFLQTGFGFSPLESGLTTVPFPIGVLMASLLAGRLGSNYLKQRLAGGAATLVIGMFSLRWVLSGIDSSIDHWWFAAPLFIAGVGLGTAVSSLFQTVLAGIPSQDAGSGAGTLQAFQQVGGSFGVALVGQIFFTWLAHAEAWGATSKGTAFSNAASNAMIYVVGAFLLVGLLVPFLKVNDQAGHRGKRPDEPLLVEV</sequence>
<keyword evidence="3" id="KW-1003">Cell membrane</keyword>
<feature type="transmembrane region" description="Helical" evidence="7">
    <location>
        <begin position="113"/>
        <end position="134"/>
    </location>
</feature>
<dbReference type="PROSITE" id="PS50850">
    <property type="entry name" value="MFS"/>
    <property type="match status" value="1"/>
</dbReference>
<dbReference type="InterPro" id="IPR020846">
    <property type="entry name" value="MFS_dom"/>
</dbReference>
<evidence type="ECO:0000256" key="2">
    <source>
        <dbReference type="ARBA" id="ARBA00022448"/>
    </source>
</evidence>
<dbReference type="CDD" id="cd17321">
    <property type="entry name" value="MFS_MMR_MDR_like"/>
    <property type="match status" value="1"/>
</dbReference>
<evidence type="ECO:0000256" key="4">
    <source>
        <dbReference type="ARBA" id="ARBA00022692"/>
    </source>
</evidence>
<dbReference type="Pfam" id="PF07690">
    <property type="entry name" value="MFS_1"/>
    <property type="match status" value="1"/>
</dbReference>
<protein>
    <submittedName>
        <fullName evidence="9">MFS transporter</fullName>
    </submittedName>
</protein>
<feature type="transmembrane region" description="Helical" evidence="7">
    <location>
        <begin position="461"/>
        <end position="481"/>
    </location>
</feature>
<name>A0ABY7YLY2_9HYPH</name>
<evidence type="ECO:0000259" key="8">
    <source>
        <dbReference type="PROSITE" id="PS50850"/>
    </source>
</evidence>
<feature type="transmembrane region" description="Helical" evidence="7">
    <location>
        <begin position="348"/>
        <end position="366"/>
    </location>
</feature>
<feature type="transmembrane region" description="Helical" evidence="7">
    <location>
        <begin position="237"/>
        <end position="260"/>
    </location>
</feature>
<accession>A0ABY7YLY2</accession>
<dbReference type="InterPro" id="IPR036259">
    <property type="entry name" value="MFS_trans_sf"/>
</dbReference>
<feature type="transmembrane region" description="Helical" evidence="7">
    <location>
        <begin position="213"/>
        <end position="231"/>
    </location>
</feature>
<evidence type="ECO:0000313" key="9">
    <source>
        <dbReference type="EMBL" id="WDR02301.1"/>
    </source>
</evidence>
<reference evidence="9 10" key="1">
    <citation type="submission" date="2023-02" db="EMBL/GenBank/DDBJ databases">
        <title>Devosia algicola sp. nov., isolated from the phycosphere of marine algae.</title>
        <authorList>
            <person name="Kim J.M."/>
            <person name="Lee J.K."/>
            <person name="Choi B.J."/>
            <person name="Bayburt H."/>
            <person name="Jeon C.O."/>
        </authorList>
    </citation>
    <scope>NUCLEOTIDE SEQUENCE [LARGE SCALE GENOMIC DNA]</scope>
    <source>
        <strain evidence="9 10">G20-9</strain>
    </source>
</reference>
<feature type="transmembrane region" description="Helical" evidence="7">
    <location>
        <begin position="60"/>
        <end position="80"/>
    </location>
</feature>
<proteinExistence type="predicted"/>
<dbReference type="InterPro" id="IPR011701">
    <property type="entry name" value="MFS"/>
</dbReference>
<dbReference type="PRINTS" id="PR01036">
    <property type="entry name" value="TCRTETB"/>
</dbReference>
<feature type="transmembrane region" description="Helical" evidence="7">
    <location>
        <begin position="422"/>
        <end position="441"/>
    </location>
</feature>
<dbReference type="SUPFAM" id="SSF103473">
    <property type="entry name" value="MFS general substrate transporter"/>
    <property type="match status" value="1"/>
</dbReference>
<dbReference type="Proteomes" id="UP001220530">
    <property type="component" value="Chromosome"/>
</dbReference>
<evidence type="ECO:0000313" key="10">
    <source>
        <dbReference type="Proteomes" id="UP001220530"/>
    </source>
</evidence>
<dbReference type="NCBIfam" id="TIGR00711">
    <property type="entry name" value="efflux_EmrB"/>
    <property type="match status" value="1"/>
</dbReference>
<feature type="domain" description="Major facilitator superfamily (MFS) profile" evidence="8">
    <location>
        <begin position="22"/>
        <end position="485"/>
    </location>
</feature>
<organism evidence="9 10">
    <name type="scientific">Devosia algicola</name>
    <dbReference type="NCBI Taxonomy" id="3026418"/>
    <lineage>
        <taxon>Bacteria</taxon>
        <taxon>Pseudomonadati</taxon>
        <taxon>Pseudomonadota</taxon>
        <taxon>Alphaproteobacteria</taxon>
        <taxon>Hyphomicrobiales</taxon>
        <taxon>Devosiaceae</taxon>
        <taxon>Devosia</taxon>
    </lineage>
</organism>
<feature type="transmembrane region" description="Helical" evidence="7">
    <location>
        <begin position="378"/>
        <end position="401"/>
    </location>
</feature>
<keyword evidence="5 7" id="KW-1133">Transmembrane helix</keyword>
<evidence type="ECO:0000256" key="3">
    <source>
        <dbReference type="ARBA" id="ARBA00022475"/>
    </source>
</evidence>
<gene>
    <name evidence="9" type="ORF">PSQ19_16975</name>
</gene>
<feature type="transmembrane region" description="Helical" evidence="7">
    <location>
        <begin position="181"/>
        <end position="201"/>
    </location>
</feature>
<feature type="transmembrane region" description="Helical" evidence="7">
    <location>
        <begin position="146"/>
        <end position="169"/>
    </location>
</feature>
<dbReference type="InterPro" id="IPR004638">
    <property type="entry name" value="EmrB-like"/>
</dbReference>